<dbReference type="FunFam" id="1.10.1900.20:FF:000001">
    <property type="entry name" value="50S ribosomal protein L20"/>
    <property type="match status" value="1"/>
</dbReference>
<dbReference type="Proteomes" id="UP000285301">
    <property type="component" value="Unassembled WGS sequence"/>
</dbReference>
<name>A0A3S3S4Z9_9ACAR</name>
<dbReference type="GO" id="GO:0019843">
    <property type="term" value="F:rRNA binding"/>
    <property type="evidence" value="ECO:0007669"/>
    <property type="project" value="InterPro"/>
</dbReference>
<evidence type="ECO:0000256" key="3">
    <source>
        <dbReference type="ARBA" id="ARBA00023274"/>
    </source>
</evidence>
<organism evidence="8 10">
    <name type="scientific">Dinothrombium tinctorium</name>
    <dbReference type="NCBI Taxonomy" id="1965070"/>
    <lineage>
        <taxon>Eukaryota</taxon>
        <taxon>Metazoa</taxon>
        <taxon>Ecdysozoa</taxon>
        <taxon>Arthropoda</taxon>
        <taxon>Chelicerata</taxon>
        <taxon>Arachnida</taxon>
        <taxon>Acari</taxon>
        <taxon>Acariformes</taxon>
        <taxon>Trombidiformes</taxon>
        <taxon>Prostigmata</taxon>
        <taxon>Anystina</taxon>
        <taxon>Parasitengona</taxon>
        <taxon>Trombidioidea</taxon>
        <taxon>Trombidiidae</taxon>
        <taxon>Dinothrombium</taxon>
    </lineage>
</organism>
<dbReference type="PANTHER" id="PTHR10986">
    <property type="entry name" value="39S RIBOSOMAL PROTEIN L20"/>
    <property type="match status" value="1"/>
</dbReference>
<dbReference type="InterPro" id="IPR035566">
    <property type="entry name" value="Ribosomal_protein_bL20_C"/>
</dbReference>
<dbReference type="OrthoDB" id="10251781at2759"/>
<dbReference type="GO" id="GO:0003735">
    <property type="term" value="F:structural constituent of ribosome"/>
    <property type="evidence" value="ECO:0007669"/>
    <property type="project" value="InterPro"/>
</dbReference>
<dbReference type="InterPro" id="IPR005813">
    <property type="entry name" value="Ribosomal_bL20"/>
</dbReference>
<protein>
    <recommendedName>
        <fullName evidence="4">Large ribosomal subunit protein bL20m</fullName>
    </recommendedName>
    <alternativeName>
        <fullName evidence="5">39S ribosomal protein L20, mitochondrial</fullName>
    </alternativeName>
</protein>
<dbReference type="Gene3D" id="6.10.160.10">
    <property type="match status" value="1"/>
</dbReference>
<comment type="similarity">
    <text evidence="1 6">Belongs to the bacterial ribosomal protein bL20 family.</text>
</comment>
<dbReference type="GO" id="GO:0006412">
    <property type="term" value="P:translation"/>
    <property type="evidence" value="ECO:0007669"/>
    <property type="project" value="InterPro"/>
</dbReference>
<keyword evidence="3 6" id="KW-0687">Ribonucleoprotein</keyword>
<dbReference type="Pfam" id="PF00453">
    <property type="entry name" value="Ribosomal_L20"/>
    <property type="match status" value="1"/>
</dbReference>
<dbReference type="PRINTS" id="PR00062">
    <property type="entry name" value="RIBOSOMALL20"/>
</dbReference>
<comment type="caution">
    <text evidence="8">The sequence shown here is derived from an EMBL/GenBank/DDBJ whole genome shotgun (WGS) entry which is preliminary data.</text>
</comment>
<dbReference type="NCBIfam" id="TIGR01032">
    <property type="entry name" value="rplT_bact"/>
    <property type="match status" value="1"/>
</dbReference>
<evidence type="ECO:0000256" key="2">
    <source>
        <dbReference type="ARBA" id="ARBA00022980"/>
    </source>
</evidence>
<dbReference type="EMBL" id="NCKU01002604">
    <property type="protein sequence ID" value="RWS09232.1"/>
    <property type="molecule type" value="Genomic_DNA"/>
</dbReference>
<dbReference type="STRING" id="1965070.A0A3S3S4Z9"/>
<reference evidence="8" key="2">
    <citation type="submission" date="2018-11" db="EMBL/GenBank/DDBJ databases">
        <title>Trombidioid mite genomics.</title>
        <authorList>
            <person name="Dong X."/>
        </authorList>
    </citation>
    <scope>NUCLEOTIDE SEQUENCE</scope>
    <source>
        <strain evidence="8">UoL-WK</strain>
    </source>
</reference>
<evidence type="ECO:0000256" key="6">
    <source>
        <dbReference type="RuleBase" id="RU000561"/>
    </source>
</evidence>
<dbReference type="GO" id="GO:1990904">
    <property type="term" value="C:ribonucleoprotein complex"/>
    <property type="evidence" value="ECO:0007669"/>
    <property type="project" value="UniProtKB-KW"/>
</dbReference>
<evidence type="ECO:0000256" key="4">
    <source>
        <dbReference type="ARBA" id="ARBA00072767"/>
    </source>
</evidence>
<evidence type="ECO:0000313" key="8">
    <source>
        <dbReference type="EMBL" id="RWS09211.1"/>
    </source>
</evidence>
<evidence type="ECO:0000313" key="9">
    <source>
        <dbReference type="EMBL" id="RWS09232.1"/>
    </source>
</evidence>
<dbReference type="EMBL" id="NCKU01002609">
    <property type="protein sequence ID" value="RWS09211.1"/>
    <property type="molecule type" value="Genomic_DNA"/>
</dbReference>
<accession>A0A3S3S4Z9</accession>
<dbReference type="GO" id="GO:0005840">
    <property type="term" value="C:ribosome"/>
    <property type="evidence" value="ECO:0007669"/>
    <property type="project" value="UniProtKB-KW"/>
</dbReference>
<dbReference type="CDD" id="cd07026">
    <property type="entry name" value="Ribosomal_L20"/>
    <property type="match status" value="1"/>
</dbReference>
<evidence type="ECO:0000256" key="5">
    <source>
        <dbReference type="ARBA" id="ARBA00076245"/>
    </source>
</evidence>
<dbReference type="Gene3D" id="1.10.1900.20">
    <property type="entry name" value="Ribosomal protein L20"/>
    <property type="match status" value="1"/>
</dbReference>
<sequence>MVQLTQVLCKYMPKWVPRFRGSNKSFMRKQHLLSLCGHLYGRKRNCFRIARRALYRTFEISQDKRREKKVFFRDLFTQRINSACAEHDLQYKYFITILPQLNVELDRKILSSLAIWEPRTFKSLVELVKAKRCEEGIDEAARNATPPAGVITRGML</sequence>
<dbReference type="AlphaFoldDB" id="A0A3S3S4Z9"/>
<dbReference type="EMBL" id="NCKU01002776">
    <property type="protein sequence ID" value="RWS08815.1"/>
    <property type="molecule type" value="Genomic_DNA"/>
</dbReference>
<evidence type="ECO:0000256" key="1">
    <source>
        <dbReference type="ARBA" id="ARBA00007698"/>
    </source>
</evidence>
<proteinExistence type="inferred from homology"/>
<dbReference type="SUPFAM" id="SSF74731">
    <property type="entry name" value="Ribosomal protein L20"/>
    <property type="match status" value="1"/>
</dbReference>
<gene>
    <name evidence="8" type="ORF">B4U79_01709</name>
    <name evidence="9" type="ORF">B4U79_05544</name>
    <name evidence="7" type="ORF">B4U79_11691</name>
</gene>
<reference evidence="8 10" key="1">
    <citation type="journal article" date="2018" name="Gigascience">
        <title>Genomes of trombidid mites reveal novel predicted allergens and laterally-transferred genes associated with secondary metabolism.</title>
        <authorList>
            <person name="Dong X."/>
            <person name="Chaisiri K."/>
            <person name="Xia D."/>
            <person name="Armstrong S.D."/>
            <person name="Fang Y."/>
            <person name="Donnelly M.J."/>
            <person name="Kadowaki T."/>
            <person name="McGarry J.W."/>
            <person name="Darby A.C."/>
            <person name="Makepeace B.L."/>
        </authorList>
    </citation>
    <scope>NUCLEOTIDE SEQUENCE [LARGE SCALE GENOMIC DNA]</scope>
    <source>
        <strain evidence="8">UoL-WK</strain>
    </source>
</reference>
<keyword evidence="10" id="KW-1185">Reference proteome</keyword>
<keyword evidence="2 6" id="KW-0689">Ribosomal protein</keyword>
<evidence type="ECO:0000313" key="7">
    <source>
        <dbReference type="EMBL" id="RWS08815.1"/>
    </source>
</evidence>
<evidence type="ECO:0000313" key="10">
    <source>
        <dbReference type="Proteomes" id="UP000285301"/>
    </source>
</evidence>